<accession>A0A1F6E405</accession>
<gene>
    <name evidence="2" type="ORF">A3C20_00625</name>
</gene>
<dbReference type="EMBL" id="MFLL01000033">
    <property type="protein sequence ID" value="OGG68435.1"/>
    <property type="molecule type" value="Genomic_DNA"/>
</dbReference>
<protein>
    <submittedName>
        <fullName evidence="2">Uncharacterized protein</fullName>
    </submittedName>
</protein>
<dbReference type="Proteomes" id="UP000176914">
    <property type="component" value="Unassembled WGS sequence"/>
</dbReference>
<comment type="caution">
    <text evidence="2">The sequence shown here is derived from an EMBL/GenBank/DDBJ whole genome shotgun (WGS) entry which is preliminary data.</text>
</comment>
<dbReference type="AlphaFoldDB" id="A0A1F6E405"/>
<evidence type="ECO:0000256" key="1">
    <source>
        <dbReference type="SAM" id="MobiDB-lite"/>
    </source>
</evidence>
<sequence>MLPRLQRIPGRKAKMPSKPDRSESQLNRYTSRALELLKWIGDELGHDEFSLEQILDTAPLDDPVKPEEVANCERRIARLDAIFARLEVEKRVESVGKNSYVMTDSGKRTAEWQSMLRLRALFNAASYSQDRVRWSSLCGKPFDEQRTDEELGHDMLVRISFSSCSPPFEKGDFVGLSELVVLRDKQRVRRQQLNERARITAAFNLLREEGYIDSDGDEIYSITIKGDQYLESAA</sequence>
<evidence type="ECO:0000313" key="2">
    <source>
        <dbReference type="EMBL" id="OGG68435.1"/>
    </source>
</evidence>
<organism evidence="2 3">
    <name type="scientific">Candidatus Kaiserbacteria bacterium RIFCSPHIGHO2_02_FULL_55_25</name>
    <dbReference type="NCBI Taxonomy" id="1798498"/>
    <lineage>
        <taxon>Bacteria</taxon>
        <taxon>Candidatus Kaiseribacteriota</taxon>
    </lineage>
</organism>
<name>A0A1F6E405_9BACT</name>
<reference evidence="2 3" key="1">
    <citation type="journal article" date="2016" name="Nat. Commun.">
        <title>Thousands of microbial genomes shed light on interconnected biogeochemical processes in an aquifer system.</title>
        <authorList>
            <person name="Anantharaman K."/>
            <person name="Brown C.T."/>
            <person name="Hug L.A."/>
            <person name="Sharon I."/>
            <person name="Castelle C.J."/>
            <person name="Probst A.J."/>
            <person name="Thomas B.C."/>
            <person name="Singh A."/>
            <person name="Wilkins M.J."/>
            <person name="Karaoz U."/>
            <person name="Brodie E.L."/>
            <person name="Williams K.H."/>
            <person name="Hubbard S.S."/>
            <person name="Banfield J.F."/>
        </authorList>
    </citation>
    <scope>NUCLEOTIDE SEQUENCE [LARGE SCALE GENOMIC DNA]</scope>
</reference>
<proteinExistence type="predicted"/>
<evidence type="ECO:0000313" key="3">
    <source>
        <dbReference type="Proteomes" id="UP000176914"/>
    </source>
</evidence>
<feature type="region of interest" description="Disordered" evidence="1">
    <location>
        <begin position="1"/>
        <end position="26"/>
    </location>
</feature>